<protein>
    <submittedName>
        <fullName evidence="1">Uncharacterized protein</fullName>
    </submittedName>
</protein>
<dbReference type="EMBL" id="HBIU01019547">
    <property type="protein sequence ID" value="CAE0630392.1"/>
    <property type="molecule type" value="Transcribed_RNA"/>
</dbReference>
<gene>
    <name evidence="1" type="ORF">HAKA00212_LOCUS9088</name>
</gene>
<organism evidence="1">
    <name type="scientific">Heterosigma akashiwo</name>
    <name type="common">Chromophytic alga</name>
    <name type="synonym">Heterosigma carterae</name>
    <dbReference type="NCBI Taxonomy" id="2829"/>
    <lineage>
        <taxon>Eukaryota</taxon>
        <taxon>Sar</taxon>
        <taxon>Stramenopiles</taxon>
        <taxon>Ochrophyta</taxon>
        <taxon>Raphidophyceae</taxon>
        <taxon>Chattonellales</taxon>
        <taxon>Chattonellaceae</taxon>
        <taxon>Heterosigma</taxon>
    </lineage>
</organism>
<name>A0A6V1N9Z1_HETAK</name>
<reference evidence="1" key="1">
    <citation type="submission" date="2021-01" db="EMBL/GenBank/DDBJ databases">
        <authorList>
            <person name="Corre E."/>
            <person name="Pelletier E."/>
            <person name="Niang G."/>
            <person name="Scheremetjew M."/>
            <person name="Finn R."/>
            <person name="Kale V."/>
            <person name="Holt S."/>
            <person name="Cochrane G."/>
            <person name="Meng A."/>
            <person name="Brown T."/>
            <person name="Cohen L."/>
        </authorList>
    </citation>
    <scope>NUCLEOTIDE SEQUENCE</scope>
    <source>
        <strain evidence="1">CCMP3107</strain>
    </source>
</reference>
<dbReference type="AlphaFoldDB" id="A0A6V1N9Z1"/>
<proteinExistence type="predicted"/>
<sequence>MGAGASTASIREHIDGDWARDLHNNIANVEVDNLGDDARLSILTDLDKLRTALAPGGGVSCNLVIDKSQLHATHHTDGYDDLGLALVRRGQDIAFEVQFDKNVQFEGLNKVWLDGITVRHKIIMIR</sequence>
<accession>A0A6V1N9Z1</accession>
<evidence type="ECO:0000313" key="1">
    <source>
        <dbReference type="EMBL" id="CAE0630392.1"/>
    </source>
</evidence>